<protein>
    <submittedName>
        <fullName evidence="1">Uncharacterized protein</fullName>
    </submittedName>
</protein>
<name>A0A1R0KGZ7_9PSEU</name>
<sequence length="63" mass="7079">MHTAAKKALDSRESKQMVHQLAWMNDYCQPGILSATVVTLSEVDDSGILGWGKQCQIQCRLMR</sequence>
<dbReference type="Proteomes" id="UP000187486">
    <property type="component" value="Unassembled WGS sequence"/>
</dbReference>
<reference evidence="1 2" key="1">
    <citation type="submission" date="2016-01" db="EMBL/GenBank/DDBJ databases">
        <title>Amycolatopsis coloradensis genome sequencing and assembly.</title>
        <authorList>
            <person name="Mayilraj S."/>
        </authorList>
    </citation>
    <scope>NUCLEOTIDE SEQUENCE [LARGE SCALE GENOMIC DNA]</scope>
    <source>
        <strain evidence="1 2">DSM 44225</strain>
    </source>
</reference>
<evidence type="ECO:0000313" key="1">
    <source>
        <dbReference type="EMBL" id="OLZ44963.1"/>
    </source>
</evidence>
<dbReference type="AlphaFoldDB" id="A0A1R0KGZ7"/>
<accession>A0A1R0KGZ7</accession>
<gene>
    <name evidence="1" type="ORF">BS329_34985</name>
</gene>
<organism evidence="1 2">
    <name type="scientific">Amycolatopsis coloradensis</name>
    <dbReference type="NCBI Taxonomy" id="76021"/>
    <lineage>
        <taxon>Bacteria</taxon>
        <taxon>Bacillati</taxon>
        <taxon>Actinomycetota</taxon>
        <taxon>Actinomycetes</taxon>
        <taxon>Pseudonocardiales</taxon>
        <taxon>Pseudonocardiaceae</taxon>
        <taxon>Amycolatopsis</taxon>
    </lineage>
</organism>
<evidence type="ECO:0000313" key="2">
    <source>
        <dbReference type="Proteomes" id="UP000187486"/>
    </source>
</evidence>
<keyword evidence="2" id="KW-1185">Reference proteome</keyword>
<dbReference type="STRING" id="76021.BS329_34985"/>
<proteinExistence type="predicted"/>
<comment type="caution">
    <text evidence="1">The sequence shown here is derived from an EMBL/GenBank/DDBJ whole genome shotgun (WGS) entry which is preliminary data.</text>
</comment>
<dbReference type="EMBL" id="MQUQ01000021">
    <property type="protein sequence ID" value="OLZ44963.1"/>
    <property type="molecule type" value="Genomic_DNA"/>
</dbReference>